<sequence>MKNAWKIPDKASTLNPPPFTAGEPSLLLPDPPDPLDPALPLSPIQFPPLSSATPTGSKSNSSRKSGAKIPNFPLTAAASLQQVFTTPGALDLEGPAATETVPSGSSNTGSIGSETTTNPATVLDSQSENPNNKFTILQPKFSSPLQTNKASSLPVQKPLETPVTPNPSSNEHPLIAQAADPSQQTAQAASLPSTHPPSLIEKIRASEDKSLKRLAPVSIAASGRPRVLIPDSVFQKGADLHKDFIICYYNGKAPPFNQI</sequence>
<gene>
    <name evidence="2" type="ORF">F2Q70_00001549</name>
</gene>
<protein>
    <submittedName>
        <fullName evidence="2">Uncharacterized protein</fullName>
    </submittedName>
</protein>
<evidence type="ECO:0000313" key="2">
    <source>
        <dbReference type="EMBL" id="KAF2576316.1"/>
    </source>
</evidence>
<organism evidence="2">
    <name type="scientific">Brassica cretica</name>
    <name type="common">Mustard</name>
    <dbReference type="NCBI Taxonomy" id="69181"/>
    <lineage>
        <taxon>Eukaryota</taxon>
        <taxon>Viridiplantae</taxon>
        <taxon>Streptophyta</taxon>
        <taxon>Embryophyta</taxon>
        <taxon>Tracheophyta</taxon>
        <taxon>Spermatophyta</taxon>
        <taxon>Magnoliopsida</taxon>
        <taxon>eudicotyledons</taxon>
        <taxon>Gunneridae</taxon>
        <taxon>Pentapetalae</taxon>
        <taxon>rosids</taxon>
        <taxon>malvids</taxon>
        <taxon>Brassicales</taxon>
        <taxon>Brassicaceae</taxon>
        <taxon>Brassiceae</taxon>
        <taxon>Brassica</taxon>
    </lineage>
</organism>
<dbReference type="EMBL" id="QGKY02001015">
    <property type="protein sequence ID" value="KAF2576316.1"/>
    <property type="molecule type" value="Genomic_DNA"/>
</dbReference>
<evidence type="ECO:0000256" key="1">
    <source>
        <dbReference type="SAM" id="MobiDB-lite"/>
    </source>
</evidence>
<feature type="region of interest" description="Disordered" evidence="1">
    <location>
        <begin position="89"/>
        <end position="198"/>
    </location>
</feature>
<reference evidence="2" key="1">
    <citation type="submission" date="2019-12" db="EMBL/GenBank/DDBJ databases">
        <title>Genome sequencing and annotation of Brassica cretica.</title>
        <authorList>
            <person name="Studholme D.J."/>
            <person name="Sarris P.F."/>
        </authorList>
    </citation>
    <scope>NUCLEOTIDE SEQUENCE</scope>
    <source>
        <strain evidence="2">PFS-102/07</strain>
        <tissue evidence="2">Leaf</tissue>
    </source>
</reference>
<dbReference type="AlphaFoldDB" id="A0A8S9J4X1"/>
<feature type="compositionally biased region" description="Polar residues" evidence="1">
    <location>
        <begin position="48"/>
        <end position="64"/>
    </location>
</feature>
<feature type="region of interest" description="Disordered" evidence="1">
    <location>
        <begin position="1"/>
        <end position="70"/>
    </location>
</feature>
<comment type="caution">
    <text evidence="2">The sequence shown here is derived from an EMBL/GenBank/DDBJ whole genome shotgun (WGS) entry which is preliminary data.</text>
</comment>
<accession>A0A8S9J4X1</accession>
<feature type="compositionally biased region" description="Polar residues" evidence="1">
    <location>
        <begin position="100"/>
        <end position="154"/>
    </location>
</feature>
<proteinExistence type="predicted"/>
<name>A0A8S9J4X1_BRACR</name>
<feature type="compositionally biased region" description="Polar residues" evidence="1">
    <location>
        <begin position="180"/>
        <end position="193"/>
    </location>
</feature>